<reference evidence="1" key="1">
    <citation type="submission" date="2015-07" db="EMBL/GenBank/DDBJ databases">
        <title>Draft genome sequence of Streptomyces fradiae, a resistant strain to nitron-oligomycin.</title>
        <authorList>
            <person name="Vatlin A.A."/>
            <person name="Bekker O.B."/>
            <person name="Danilenko V.N."/>
        </authorList>
    </citation>
    <scope>NUCLEOTIDE SEQUENCE</scope>
    <source>
        <strain evidence="1">Olg1-1</strain>
    </source>
</reference>
<dbReference type="EMBL" id="LGSP01000016">
    <property type="protein sequence ID" value="KNE82381.1"/>
    <property type="molecule type" value="Genomic_DNA"/>
</dbReference>
<comment type="caution">
    <text evidence="1">The sequence shown here is derived from an EMBL/GenBank/DDBJ whole genome shotgun (WGS) entry which is preliminary data.</text>
</comment>
<name>A0ACC4WCS0_STRFR</name>
<evidence type="ECO:0000313" key="2">
    <source>
        <dbReference type="Proteomes" id="UP000037185"/>
    </source>
</evidence>
<organism evidence="1 2">
    <name type="scientific">Streptomyces fradiae</name>
    <name type="common">Streptomyces roseoflavus</name>
    <dbReference type="NCBI Taxonomy" id="1906"/>
    <lineage>
        <taxon>Bacteria</taxon>
        <taxon>Bacillati</taxon>
        <taxon>Actinomycetota</taxon>
        <taxon>Actinomycetes</taxon>
        <taxon>Kitasatosporales</taxon>
        <taxon>Streptomycetaceae</taxon>
        <taxon>Streptomyces</taxon>
    </lineage>
</organism>
<gene>
    <name evidence="1" type="ORF">ADZ36_11005</name>
</gene>
<keyword evidence="2" id="KW-1185">Reference proteome</keyword>
<sequence length="302" mass="31318">MTVTPTTVAVLGPGGVGGLVGALLARAGHRVVCLAGAETAGTLRKDGLHVTSGRFGAFRVPVEADTELREPAGLLFVTVKETALADALERVPAAALGGGLVLPLLNGADHLGPLRERYPAEQVAAATIRVESTRVAPGRIEHTSPFAGIELAGRTVPRERLDHTAALLREAGFGATVRDDETALLWDKLVFLAPMALLTTRYGATVGAVREQRRPELLALLDEIAAVARAAGAAAEPGEVLGFLEGAPGSMKSSMQRDAEAGRPLELDAIGGSVLRAAERHGLPAPLTAEIVAELRARTARS</sequence>
<protein>
    <submittedName>
        <fullName evidence="1">2-dehydropantoate 2-reductase</fullName>
    </submittedName>
</protein>
<proteinExistence type="predicted"/>
<accession>A0ACC4WCS0</accession>
<evidence type="ECO:0000313" key="1">
    <source>
        <dbReference type="EMBL" id="KNE82381.1"/>
    </source>
</evidence>
<dbReference type="Proteomes" id="UP000037185">
    <property type="component" value="Unassembled WGS sequence"/>
</dbReference>